<dbReference type="Proteomes" id="UP001177140">
    <property type="component" value="Unassembled WGS sequence"/>
</dbReference>
<evidence type="ECO:0000259" key="4">
    <source>
        <dbReference type="PROSITE" id="PS51186"/>
    </source>
</evidence>
<dbReference type="CDD" id="cd04301">
    <property type="entry name" value="NAT_SF"/>
    <property type="match status" value="1"/>
</dbReference>
<dbReference type="Gene3D" id="3.40.630.30">
    <property type="match status" value="1"/>
</dbReference>
<dbReference type="SUPFAM" id="SSF55729">
    <property type="entry name" value="Acyl-CoA N-acyltransferases (Nat)"/>
    <property type="match status" value="1"/>
</dbReference>
<organism evidence="5 6">
    <name type="scientific">Papaver nudicaule</name>
    <name type="common">Iceland poppy</name>
    <dbReference type="NCBI Taxonomy" id="74823"/>
    <lineage>
        <taxon>Eukaryota</taxon>
        <taxon>Viridiplantae</taxon>
        <taxon>Streptophyta</taxon>
        <taxon>Embryophyta</taxon>
        <taxon>Tracheophyta</taxon>
        <taxon>Spermatophyta</taxon>
        <taxon>Magnoliopsida</taxon>
        <taxon>Ranunculales</taxon>
        <taxon>Papaveraceae</taxon>
        <taxon>Papaveroideae</taxon>
        <taxon>Papaver</taxon>
    </lineage>
</organism>
<comment type="similarity">
    <text evidence="1">Belongs to the acetyltransferase family.</text>
</comment>
<evidence type="ECO:0000313" key="6">
    <source>
        <dbReference type="Proteomes" id="UP001177140"/>
    </source>
</evidence>
<dbReference type="AlphaFoldDB" id="A0AA41W2J0"/>
<feature type="domain" description="N-acetyltransferase" evidence="4">
    <location>
        <begin position="30"/>
        <end position="178"/>
    </location>
</feature>
<evidence type="ECO:0000256" key="2">
    <source>
        <dbReference type="ARBA" id="ARBA00022679"/>
    </source>
</evidence>
<dbReference type="InterPro" id="IPR000182">
    <property type="entry name" value="GNAT_dom"/>
</dbReference>
<name>A0AA41W2J0_PAPNU</name>
<dbReference type="InterPro" id="IPR016181">
    <property type="entry name" value="Acyl_CoA_acyltransferase"/>
</dbReference>
<proteinExistence type="inferred from homology"/>
<keyword evidence="2" id="KW-0808">Transferase</keyword>
<gene>
    <name evidence="5" type="ORF">MKW94_000871</name>
</gene>
<comment type="caution">
    <text evidence="5">The sequence shown here is derived from an EMBL/GenBank/DDBJ whole genome shotgun (WGS) entry which is preliminary data.</text>
</comment>
<reference evidence="5" key="1">
    <citation type="submission" date="2022-03" db="EMBL/GenBank/DDBJ databases">
        <title>A functionally conserved STORR gene fusion in Papaver species that diverged 16.8 million years ago.</title>
        <authorList>
            <person name="Catania T."/>
        </authorList>
    </citation>
    <scope>NUCLEOTIDE SEQUENCE</scope>
    <source>
        <strain evidence="5">S-191538</strain>
    </source>
</reference>
<protein>
    <recommendedName>
        <fullName evidence="4">N-acetyltransferase domain-containing protein</fullName>
    </recommendedName>
</protein>
<dbReference type="PROSITE" id="PS51186">
    <property type="entry name" value="GNAT"/>
    <property type="match status" value="1"/>
</dbReference>
<keyword evidence="3" id="KW-0012">Acyltransferase</keyword>
<sequence>MPRLQLGRVALRRHRDRAVRSAGGSVSDTPLIRAAEARDVGAILALMRELAEFEKLTHLFVATEADLADALFGERPAAEALVAEHNGAIVAYALFFHNYSTFVGRRGLYLEDLYVQPSQRGTGLGTAMLRHLAALAVERRCGRFEWSVLDWNQPAIDFYEKMGATVLPEWRIVRVTGDALETLAGH</sequence>
<evidence type="ECO:0000256" key="1">
    <source>
        <dbReference type="ARBA" id="ARBA00008694"/>
    </source>
</evidence>
<dbReference type="FunFam" id="3.40.630.30:FF:000064">
    <property type="entry name" value="GNAT family acetyltransferase"/>
    <property type="match status" value="1"/>
</dbReference>
<dbReference type="PANTHER" id="PTHR10545">
    <property type="entry name" value="DIAMINE N-ACETYLTRANSFERASE"/>
    <property type="match status" value="1"/>
</dbReference>
<dbReference type="PANTHER" id="PTHR10545:SF29">
    <property type="entry name" value="GH14572P-RELATED"/>
    <property type="match status" value="1"/>
</dbReference>
<evidence type="ECO:0000256" key="3">
    <source>
        <dbReference type="ARBA" id="ARBA00023315"/>
    </source>
</evidence>
<dbReference type="EMBL" id="JAJJMA010344903">
    <property type="protein sequence ID" value="MCL7051999.1"/>
    <property type="molecule type" value="Genomic_DNA"/>
</dbReference>
<dbReference type="GO" id="GO:0008080">
    <property type="term" value="F:N-acetyltransferase activity"/>
    <property type="evidence" value="ECO:0007669"/>
    <property type="project" value="TreeGrafter"/>
</dbReference>
<accession>A0AA41W2J0</accession>
<evidence type="ECO:0000313" key="5">
    <source>
        <dbReference type="EMBL" id="MCL7051999.1"/>
    </source>
</evidence>
<dbReference type="InterPro" id="IPR051016">
    <property type="entry name" value="Diverse_Substrate_AcTransf"/>
</dbReference>
<dbReference type="Pfam" id="PF00583">
    <property type="entry name" value="Acetyltransf_1"/>
    <property type="match status" value="1"/>
</dbReference>
<keyword evidence="6" id="KW-1185">Reference proteome</keyword>